<feature type="domain" description="DhaL" evidence="2">
    <location>
        <begin position="29"/>
        <end position="174"/>
    </location>
</feature>
<dbReference type="Pfam" id="PF02734">
    <property type="entry name" value="Dak2"/>
    <property type="match status" value="1"/>
</dbReference>
<dbReference type="SUPFAM" id="SSF101473">
    <property type="entry name" value="DhaL-like"/>
    <property type="match status" value="1"/>
</dbReference>
<dbReference type="InterPro" id="IPR048394">
    <property type="entry name" value="FakA-like_M"/>
</dbReference>
<protein>
    <submittedName>
        <fullName evidence="3">Dihydroxyacetone kinase</fullName>
    </submittedName>
</protein>
<evidence type="ECO:0000259" key="2">
    <source>
        <dbReference type="SMART" id="SM01120"/>
    </source>
</evidence>
<dbReference type="RefSeq" id="WP_284153396.1">
    <property type="nucleotide sequence ID" value="NZ_AP025516.1"/>
</dbReference>
<dbReference type="SUPFAM" id="SSF82549">
    <property type="entry name" value="DAK1/DegV-like"/>
    <property type="match status" value="1"/>
</dbReference>
<dbReference type="Gene3D" id="3.40.50.10170">
    <property type="match status" value="1"/>
</dbReference>
<name>A0ABM7W5S2_9BACT</name>
<dbReference type="InterPro" id="IPR004007">
    <property type="entry name" value="DhaL_dom"/>
</dbReference>
<dbReference type="Gene3D" id="3.30.1180.10">
    <property type="match status" value="1"/>
</dbReference>
<gene>
    <name evidence="3" type="ORF">DPPLL_06690</name>
</gene>
<dbReference type="SMART" id="SM01120">
    <property type="entry name" value="Dak2"/>
    <property type="match status" value="1"/>
</dbReference>
<evidence type="ECO:0000313" key="3">
    <source>
        <dbReference type="EMBL" id="BDD86304.1"/>
    </source>
</evidence>
<dbReference type="PANTHER" id="PTHR33434">
    <property type="entry name" value="DEGV DOMAIN-CONTAINING PROTEIN DR_1986-RELATED"/>
    <property type="match status" value="1"/>
</dbReference>
<proteinExistence type="predicted"/>
<dbReference type="NCBIfam" id="TIGR00762">
    <property type="entry name" value="DegV"/>
    <property type="match status" value="1"/>
</dbReference>
<accession>A0ABM7W5S2</accession>
<keyword evidence="1" id="KW-0446">Lipid-binding</keyword>
<dbReference type="Proteomes" id="UP000830055">
    <property type="component" value="Chromosome"/>
</dbReference>
<dbReference type="EMBL" id="AP025516">
    <property type="protein sequence ID" value="BDD86304.1"/>
    <property type="molecule type" value="Genomic_DNA"/>
</dbReference>
<keyword evidence="3" id="KW-0808">Transferase</keyword>
<keyword evidence="3" id="KW-0418">Kinase</keyword>
<evidence type="ECO:0000256" key="1">
    <source>
        <dbReference type="ARBA" id="ARBA00023121"/>
    </source>
</evidence>
<reference evidence="3 4" key="1">
    <citation type="submission" date="2022-01" db="EMBL/GenBank/DDBJ databases">
        <title>Desulfofustis limnae sp. nov., a novel mesophilic sulfate-reducing bacterium isolated from marsh soil.</title>
        <authorList>
            <person name="Watanabe M."/>
            <person name="Takahashi A."/>
            <person name="Kojima H."/>
            <person name="Fukui M."/>
        </authorList>
    </citation>
    <scope>NUCLEOTIDE SEQUENCE [LARGE SCALE GENOMIC DNA]</scope>
    <source>
        <strain evidence="3 4">PPLL</strain>
    </source>
</reference>
<organism evidence="3 4">
    <name type="scientific">Desulfofustis limnaeus</name>
    <dbReference type="NCBI Taxonomy" id="2740163"/>
    <lineage>
        <taxon>Bacteria</taxon>
        <taxon>Pseudomonadati</taxon>
        <taxon>Thermodesulfobacteriota</taxon>
        <taxon>Desulfobulbia</taxon>
        <taxon>Desulfobulbales</taxon>
        <taxon>Desulfocapsaceae</taxon>
        <taxon>Desulfofustis</taxon>
    </lineage>
</organism>
<dbReference type="GO" id="GO:0016301">
    <property type="term" value="F:kinase activity"/>
    <property type="evidence" value="ECO:0007669"/>
    <property type="project" value="UniProtKB-KW"/>
</dbReference>
<dbReference type="InterPro" id="IPR036117">
    <property type="entry name" value="DhaL_dom_sf"/>
</dbReference>
<dbReference type="InterPro" id="IPR043168">
    <property type="entry name" value="DegV_C"/>
</dbReference>
<dbReference type="PROSITE" id="PS51482">
    <property type="entry name" value="DEGV"/>
    <property type="match status" value="1"/>
</dbReference>
<dbReference type="Pfam" id="PF21645">
    <property type="entry name" value="FakA-like_M"/>
    <property type="match status" value="1"/>
</dbReference>
<keyword evidence="4" id="KW-1185">Reference proteome</keyword>
<dbReference type="Gene3D" id="1.25.40.340">
    <property type="match status" value="1"/>
</dbReference>
<sequence length="571" mass="61709">MTSLDLALVTGYECLAAWADLLDRINVFPVADGDTGANLRISLAPLKAPDSERRLLVDRLSRTATGNSGNIAVAFLRAFAAATDPAELAAAAEQGRRQAWQAVARPQPGTMLSVFDTVAGFSGSWQDGEIYDRLSRLLQRSVVDGAALIPAIRQAGVVDAGALGMYIFFDGFCQSLAGRERIEVDVRGPFAGRLDINPGIFLPAAEPGEQFCVDAVLATNSPPAEMSEALNELGDSLVLLDDAAGVKIHVHTAEPQQLRHRLAGFGEVIGWSDEPIRASAGTGQPIARTGQTIRVVSDAAGSLSRELAEKHGITLLDSYLVYDGQSRPESLCDPGEIYRLLRAGHRVTTAQASVFERRLRFQRFCQEGERTLYLCVGSAFTGNYDVAADWKHGHDRDNRLEILDTGAASGRLGLIALLTGRLAESGLEAAAVIEFARQRLTSCQELVFIDQLKYLVAGGRVSRAGGFFGDLLQLKPIISPTAGGVRREGVVRHRRGQIGFALERLQQRFSVDDRPTILLQYSDNRTWVSETVAGQLADRLPRAELILVPLSLTSGVHMGPGTWSVAWDLVD</sequence>
<dbReference type="Pfam" id="PF02645">
    <property type="entry name" value="DegV"/>
    <property type="match status" value="1"/>
</dbReference>
<evidence type="ECO:0000313" key="4">
    <source>
        <dbReference type="Proteomes" id="UP000830055"/>
    </source>
</evidence>
<dbReference type="InterPro" id="IPR050270">
    <property type="entry name" value="DegV_domain_contain"/>
</dbReference>
<dbReference type="InterPro" id="IPR003797">
    <property type="entry name" value="DegV"/>
</dbReference>
<dbReference type="PANTHER" id="PTHR33434:SF2">
    <property type="entry name" value="FATTY ACID-BINDING PROTEIN TM_1468"/>
    <property type="match status" value="1"/>
</dbReference>